<accession>A0ABW1TVR6</accession>
<sequence>MQPAQRIFRFRTVLAMCLAGFAGLIGLGQPAWAQADAAKSYPNKPIRLVVPFAAGGTSDVLARLIGQKLGEALGQQIVVDNRPGANGNIGSDAVAKSAADGYTLLLAADGTIVINPSLYSNLPFNPEKDFVPITRVALVPLVLVANPTLKANTVSELIALSKKPDSQLDFSSAGPGSTGHLAGELLKSQSGLRMTHIPYKGGGQAITDVVSGQVPLLVTALATAGPFLKSGQLKAIAVTSSTRMRSAPTIPTVNETGVVGFNVSSWYGIMAPAGTPAPIVKRLNSELMNVLKQPDVKVRMETLGAEPMGDTPQEFAAVINKDLARWARIIKVANISFQ</sequence>
<reference evidence="4" key="1">
    <citation type="journal article" date="2019" name="Int. J. Syst. Evol. Microbiol.">
        <title>The Global Catalogue of Microorganisms (GCM) 10K type strain sequencing project: providing services to taxonomists for standard genome sequencing and annotation.</title>
        <authorList>
            <consortium name="The Broad Institute Genomics Platform"/>
            <consortium name="The Broad Institute Genome Sequencing Center for Infectious Disease"/>
            <person name="Wu L."/>
            <person name="Ma J."/>
        </authorList>
    </citation>
    <scope>NUCLEOTIDE SEQUENCE [LARGE SCALE GENOMIC DNA]</scope>
    <source>
        <strain evidence="4">CCUG 39402</strain>
    </source>
</reference>
<dbReference type="PANTHER" id="PTHR42928:SF5">
    <property type="entry name" value="BLR1237 PROTEIN"/>
    <property type="match status" value="1"/>
</dbReference>
<feature type="signal peptide" evidence="2">
    <location>
        <begin position="1"/>
        <end position="33"/>
    </location>
</feature>
<dbReference type="InterPro" id="IPR042100">
    <property type="entry name" value="Bug_dom1"/>
</dbReference>
<dbReference type="EMBL" id="JBHSRS010000018">
    <property type="protein sequence ID" value="MFC6281340.1"/>
    <property type="molecule type" value="Genomic_DNA"/>
</dbReference>
<keyword evidence="2" id="KW-0732">Signal</keyword>
<dbReference type="Gene3D" id="3.40.190.150">
    <property type="entry name" value="Bordetella uptake gene, domain 1"/>
    <property type="match status" value="1"/>
</dbReference>
<comment type="similarity">
    <text evidence="1">Belongs to the UPF0065 (bug) family.</text>
</comment>
<proteinExistence type="inferred from homology"/>
<dbReference type="Pfam" id="PF03401">
    <property type="entry name" value="TctC"/>
    <property type="match status" value="1"/>
</dbReference>
<dbReference type="SUPFAM" id="SSF53850">
    <property type="entry name" value="Periplasmic binding protein-like II"/>
    <property type="match status" value="1"/>
</dbReference>
<protein>
    <submittedName>
        <fullName evidence="3">Bug family tripartite tricarboxylate transporter substrate binding protein</fullName>
    </submittedName>
</protein>
<keyword evidence="4" id="KW-1185">Reference proteome</keyword>
<comment type="caution">
    <text evidence="3">The sequence shown here is derived from an EMBL/GenBank/DDBJ whole genome shotgun (WGS) entry which is preliminary data.</text>
</comment>
<dbReference type="PIRSF" id="PIRSF017082">
    <property type="entry name" value="YflP"/>
    <property type="match status" value="1"/>
</dbReference>
<evidence type="ECO:0000313" key="3">
    <source>
        <dbReference type="EMBL" id="MFC6281340.1"/>
    </source>
</evidence>
<dbReference type="CDD" id="cd13578">
    <property type="entry name" value="PBP2_Bug27"/>
    <property type="match status" value="1"/>
</dbReference>
<evidence type="ECO:0000256" key="1">
    <source>
        <dbReference type="ARBA" id="ARBA00006987"/>
    </source>
</evidence>
<gene>
    <name evidence="3" type="ORF">ACFQND_08880</name>
</gene>
<evidence type="ECO:0000256" key="2">
    <source>
        <dbReference type="SAM" id="SignalP"/>
    </source>
</evidence>
<dbReference type="InterPro" id="IPR005064">
    <property type="entry name" value="BUG"/>
</dbReference>
<dbReference type="RefSeq" id="WP_371439012.1">
    <property type="nucleotide sequence ID" value="NZ_JBHSRS010000018.1"/>
</dbReference>
<dbReference type="Gene3D" id="3.40.190.10">
    <property type="entry name" value="Periplasmic binding protein-like II"/>
    <property type="match status" value="1"/>
</dbReference>
<organism evidence="3 4">
    <name type="scientific">Polaromonas aquatica</name>
    <dbReference type="NCBI Taxonomy" id="332657"/>
    <lineage>
        <taxon>Bacteria</taxon>
        <taxon>Pseudomonadati</taxon>
        <taxon>Pseudomonadota</taxon>
        <taxon>Betaproteobacteria</taxon>
        <taxon>Burkholderiales</taxon>
        <taxon>Comamonadaceae</taxon>
        <taxon>Polaromonas</taxon>
    </lineage>
</organism>
<evidence type="ECO:0000313" key="4">
    <source>
        <dbReference type="Proteomes" id="UP001596270"/>
    </source>
</evidence>
<dbReference type="Proteomes" id="UP001596270">
    <property type="component" value="Unassembled WGS sequence"/>
</dbReference>
<feature type="chain" id="PRO_5045103265" evidence="2">
    <location>
        <begin position="34"/>
        <end position="338"/>
    </location>
</feature>
<dbReference type="PANTHER" id="PTHR42928">
    <property type="entry name" value="TRICARBOXYLATE-BINDING PROTEIN"/>
    <property type="match status" value="1"/>
</dbReference>
<name>A0ABW1TVR6_9BURK</name>